<evidence type="ECO:0000256" key="1">
    <source>
        <dbReference type="ARBA" id="ARBA00022801"/>
    </source>
</evidence>
<dbReference type="PANTHER" id="PTHR30620:SF123">
    <property type="entry name" value="BETA-XYLOSIDASE"/>
    <property type="match status" value="1"/>
</dbReference>
<dbReference type="PRINTS" id="PR00133">
    <property type="entry name" value="GLHYDRLASE3"/>
</dbReference>
<gene>
    <name evidence="3" type="ORF">LKD31_00105</name>
</gene>
<dbReference type="InterPro" id="IPR026891">
    <property type="entry name" value="Fn3-like"/>
</dbReference>
<dbReference type="Gene3D" id="2.60.40.10">
    <property type="entry name" value="Immunoglobulins"/>
    <property type="match status" value="1"/>
</dbReference>
<comment type="caution">
    <text evidence="3">The sequence shown here is derived from an EMBL/GenBank/DDBJ whole genome shotgun (WGS) entry which is preliminary data.</text>
</comment>
<dbReference type="InterPro" id="IPR001764">
    <property type="entry name" value="Glyco_hydro_3_N"/>
</dbReference>
<dbReference type="GO" id="GO:0009251">
    <property type="term" value="P:glucan catabolic process"/>
    <property type="evidence" value="ECO:0007669"/>
    <property type="project" value="TreeGrafter"/>
</dbReference>
<dbReference type="PANTHER" id="PTHR30620">
    <property type="entry name" value="PERIPLASMIC BETA-GLUCOSIDASE-RELATED"/>
    <property type="match status" value="1"/>
</dbReference>
<organism evidence="3 4">
    <name type="scientific">Hominenteromicrobium mulieris</name>
    <dbReference type="NCBI Taxonomy" id="2885357"/>
    <lineage>
        <taxon>Bacteria</taxon>
        <taxon>Bacillati</taxon>
        <taxon>Bacillota</taxon>
        <taxon>Clostridia</taxon>
        <taxon>Eubacteriales</taxon>
        <taxon>Oscillospiraceae</taxon>
        <taxon>Hominenteromicrobium</taxon>
    </lineage>
</organism>
<dbReference type="Pfam" id="PF14310">
    <property type="entry name" value="Fn3-like"/>
    <property type="match status" value="1"/>
</dbReference>
<dbReference type="Pfam" id="PF00933">
    <property type="entry name" value="Glyco_hydro_3"/>
    <property type="match status" value="1"/>
</dbReference>
<sequence>MKEKFKDSALSPKERAEDLLPRLTLREKVGQVNQKLYGFQSYTCNGEHVELADSFKEEVEKWGGLGVLYGLYRADPWANKDYTTGLTGVNAIRAYNLAQHYVLEHSRFGIPMLMSSECPHGHQALDGYLLPVNLGMGAAWNPKLVEEGFKVVGEQQKEMGVDFALVSMLDILRDPRWGRSEECYGEDPYLCGQNAAAAVKGCASAGLEVVAKHFCAQGETTGGVNASAARIGERELREIHLPAMKEAVKAGATGVMAAYNEIDGVPCHANEWLLKDVLREELGFDGIVMADGVAIDRLGMLTGNDKAANGAYALNAGVDVSLWDDSFPHLEEAVERGLVSEETLDKAVLRVLELKFARGLFEHPYLEEKPLTEYNVPKTFPQSLEIARQSAVLLKNDGVLPLKKEKKLRIAVIGPNADALYQQLGDYTPPLRDGVGVTVLDGIRNEFKNADVRYALGCTICDDDTSGIAEAEKLAEESDLVILALGGSSSRFAGAEFDTNGAAIVGTKLQMDCGEGVDTSDVRLPGAQNELANAVFESGKPVVTVLISGRPHAIPEIAEKSDAVLWSFYPGPWGGTAIAEVLSGAADPCGCLPVSVPRTTGQLPVYYNARASYDMMRYRDLENTPLYPFGFGLHYTTFKTTVKDGTPEISIATLENGKAHTVTCEVENTGSTAGHATVQLYIQGVSGTIVRRVRELKAFEKVYLQPGEKKTVELKLDCDALSIWNRKMQFAPEESKVELYVEESGSKVWNGELKITK</sequence>
<evidence type="ECO:0000259" key="2">
    <source>
        <dbReference type="SMART" id="SM01217"/>
    </source>
</evidence>
<keyword evidence="1 3" id="KW-0378">Hydrolase</keyword>
<name>A0AAE3DFP7_9FIRM</name>
<reference evidence="3" key="1">
    <citation type="submission" date="2021-10" db="EMBL/GenBank/DDBJ databases">
        <title>Anaerobic single-cell dispensing facilitates the cultivation of human gut bacteria.</title>
        <authorList>
            <person name="Afrizal A."/>
        </authorList>
    </citation>
    <scope>NUCLEOTIDE SEQUENCE</scope>
    <source>
        <strain evidence="3">CLA-AA-H250</strain>
    </source>
</reference>
<proteinExistence type="predicted"/>
<dbReference type="InterPro" id="IPR002772">
    <property type="entry name" value="Glyco_hydro_3_C"/>
</dbReference>
<dbReference type="InterPro" id="IPR036881">
    <property type="entry name" value="Glyco_hydro_3_C_sf"/>
</dbReference>
<dbReference type="Gene3D" id="3.40.50.1700">
    <property type="entry name" value="Glycoside hydrolase family 3 C-terminal domain"/>
    <property type="match status" value="1"/>
</dbReference>
<evidence type="ECO:0000313" key="3">
    <source>
        <dbReference type="EMBL" id="MCC2135425.1"/>
    </source>
</evidence>
<evidence type="ECO:0000313" key="4">
    <source>
        <dbReference type="Proteomes" id="UP001199424"/>
    </source>
</evidence>
<dbReference type="SUPFAM" id="SSF52279">
    <property type="entry name" value="Beta-D-glucan exohydrolase, C-terminal domain"/>
    <property type="match status" value="1"/>
</dbReference>
<dbReference type="InterPro" id="IPR013783">
    <property type="entry name" value="Ig-like_fold"/>
</dbReference>
<dbReference type="RefSeq" id="WP_308448093.1">
    <property type="nucleotide sequence ID" value="NZ_JAJEQC010000001.1"/>
</dbReference>
<accession>A0AAE3DFP7</accession>
<dbReference type="SUPFAM" id="SSF51445">
    <property type="entry name" value="(Trans)glycosidases"/>
    <property type="match status" value="1"/>
</dbReference>
<dbReference type="Pfam" id="PF01915">
    <property type="entry name" value="Glyco_hydro_3_C"/>
    <property type="match status" value="1"/>
</dbReference>
<feature type="domain" description="Fibronectin type III-like" evidence="2">
    <location>
        <begin position="676"/>
        <end position="745"/>
    </location>
</feature>
<dbReference type="Gene3D" id="3.20.20.300">
    <property type="entry name" value="Glycoside hydrolase, family 3, N-terminal domain"/>
    <property type="match status" value="1"/>
</dbReference>
<keyword evidence="4" id="KW-1185">Reference proteome</keyword>
<dbReference type="AlphaFoldDB" id="A0AAE3DFP7"/>
<dbReference type="Proteomes" id="UP001199424">
    <property type="component" value="Unassembled WGS sequence"/>
</dbReference>
<dbReference type="InterPro" id="IPR017853">
    <property type="entry name" value="GH"/>
</dbReference>
<dbReference type="EMBL" id="JAJEQC010000001">
    <property type="protein sequence ID" value="MCC2135425.1"/>
    <property type="molecule type" value="Genomic_DNA"/>
</dbReference>
<dbReference type="SMART" id="SM01217">
    <property type="entry name" value="Fn3_like"/>
    <property type="match status" value="1"/>
</dbReference>
<dbReference type="InterPro" id="IPR036962">
    <property type="entry name" value="Glyco_hydro_3_N_sf"/>
</dbReference>
<dbReference type="GO" id="GO:0008422">
    <property type="term" value="F:beta-glucosidase activity"/>
    <property type="evidence" value="ECO:0007669"/>
    <property type="project" value="TreeGrafter"/>
</dbReference>
<protein>
    <submittedName>
        <fullName evidence="3">Glycoside hydrolase family 3 C-terminal domain-containing protein</fullName>
    </submittedName>
</protein>
<dbReference type="InterPro" id="IPR051915">
    <property type="entry name" value="Cellulose_Degrad_GH3"/>
</dbReference>